<reference evidence="3 4" key="1">
    <citation type="submission" date="2018-06" db="EMBL/GenBank/DDBJ databases">
        <authorList>
            <consortium name="Pathogen Informatics"/>
            <person name="Doyle S."/>
        </authorList>
    </citation>
    <scope>NUCLEOTIDE SEQUENCE [LARGE SCALE GENOMIC DNA]</scope>
    <source>
        <strain evidence="3 4">NCTC10283</strain>
    </source>
</reference>
<dbReference type="SUPFAM" id="SSF56214">
    <property type="entry name" value="4'-phosphopantetheinyl transferase"/>
    <property type="match status" value="1"/>
</dbReference>
<dbReference type="RefSeq" id="WP_051968474.1">
    <property type="nucleotide sequence ID" value="NZ_CP091519.2"/>
</dbReference>
<protein>
    <recommendedName>
        <fullName evidence="2">4'-phosphopantetheinyl transferase domain-containing protein</fullName>
    </recommendedName>
</protein>
<dbReference type="GO" id="GO:0000287">
    <property type="term" value="F:magnesium ion binding"/>
    <property type="evidence" value="ECO:0007669"/>
    <property type="project" value="InterPro"/>
</dbReference>
<evidence type="ECO:0000259" key="2">
    <source>
        <dbReference type="Pfam" id="PF01648"/>
    </source>
</evidence>
<evidence type="ECO:0000256" key="1">
    <source>
        <dbReference type="ARBA" id="ARBA00022679"/>
    </source>
</evidence>
<dbReference type="GO" id="GO:0008897">
    <property type="term" value="F:holo-[acyl-carrier-protein] synthase activity"/>
    <property type="evidence" value="ECO:0007669"/>
    <property type="project" value="InterPro"/>
</dbReference>
<evidence type="ECO:0000313" key="3">
    <source>
        <dbReference type="EMBL" id="SSY80582.1"/>
    </source>
</evidence>
<keyword evidence="4" id="KW-1185">Reference proteome</keyword>
<accession>A0A376BUA5</accession>
<keyword evidence="1" id="KW-0808">Transferase</keyword>
<name>A0A376BUA5_9NEIS</name>
<dbReference type="STRING" id="1120980.GCA_000745955_00969"/>
<organism evidence="3 4">
    <name type="scientific">Alysiella crassa</name>
    <dbReference type="NCBI Taxonomy" id="153491"/>
    <lineage>
        <taxon>Bacteria</taxon>
        <taxon>Pseudomonadati</taxon>
        <taxon>Pseudomonadota</taxon>
        <taxon>Betaproteobacteria</taxon>
        <taxon>Neisseriales</taxon>
        <taxon>Neisseriaceae</taxon>
        <taxon>Alysiella</taxon>
    </lineage>
</organism>
<sequence length="200" mass="23015">MNICIYYAAPDFAVWYDPNRLSAADQVRMKQSLDWRTSRAIQNYVQQENGVFSHSHGHALYAVSDVSGSLKTRFGVDLEYVQTREFATWHEQQIISDDELIFLQQSCSPINYYALWTLKESLIKANHGEWADLANVGVMARDGQWCLHAHGVGNWQGAVWQLGEFVIAAVWQDADVFIEWRGLGAWSAEHPREYWRFQAA</sequence>
<dbReference type="InterPro" id="IPR037143">
    <property type="entry name" value="4-PPantetheinyl_Trfase_dom_sf"/>
</dbReference>
<dbReference type="Gene3D" id="3.90.470.20">
    <property type="entry name" value="4'-phosphopantetheinyl transferase domain"/>
    <property type="match status" value="2"/>
</dbReference>
<dbReference type="AlphaFoldDB" id="A0A376BUA5"/>
<feature type="domain" description="4'-phosphopantetheinyl transferase" evidence="2">
    <location>
        <begin position="74"/>
        <end position="137"/>
    </location>
</feature>
<gene>
    <name evidence="3" type="ORF">NCTC10283_02142</name>
</gene>
<proteinExistence type="predicted"/>
<dbReference type="Pfam" id="PF01648">
    <property type="entry name" value="ACPS"/>
    <property type="match status" value="1"/>
</dbReference>
<dbReference type="Proteomes" id="UP000254209">
    <property type="component" value="Unassembled WGS sequence"/>
</dbReference>
<dbReference type="InterPro" id="IPR008278">
    <property type="entry name" value="4-PPantetheinyl_Trfase_dom"/>
</dbReference>
<dbReference type="EMBL" id="UFSO01000003">
    <property type="protein sequence ID" value="SSY80582.1"/>
    <property type="molecule type" value="Genomic_DNA"/>
</dbReference>
<dbReference type="OrthoDB" id="9808281at2"/>
<evidence type="ECO:0000313" key="4">
    <source>
        <dbReference type="Proteomes" id="UP000254209"/>
    </source>
</evidence>